<feature type="compositionally biased region" description="Basic and acidic residues" evidence="1">
    <location>
        <begin position="287"/>
        <end position="302"/>
    </location>
</feature>
<dbReference type="ExpressionAtlas" id="F6GUR7">
    <property type="expression patterns" value="baseline and differential"/>
</dbReference>
<evidence type="ECO:0000313" key="2">
    <source>
        <dbReference type="EMBL" id="CCB43824.1"/>
    </source>
</evidence>
<dbReference type="SUPFAM" id="SSF117289">
    <property type="entry name" value="Nucleoporin domain"/>
    <property type="match status" value="1"/>
</dbReference>
<gene>
    <name evidence="2" type="ordered locus">VIT_06s0004g00080</name>
</gene>
<accession>F6GUR7</accession>
<dbReference type="PaxDb" id="29760-VIT_06s0004g00080.t01"/>
<dbReference type="GO" id="GO:0017056">
    <property type="term" value="F:structural constituent of nuclear pore"/>
    <property type="evidence" value="ECO:0007669"/>
    <property type="project" value="InterPro"/>
</dbReference>
<dbReference type="InterPro" id="IPR044694">
    <property type="entry name" value="NUP214"/>
</dbReference>
<feature type="region of interest" description="Disordered" evidence="1">
    <location>
        <begin position="435"/>
        <end position="473"/>
    </location>
</feature>
<evidence type="ECO:0008006" key="4">
    <source>
        <dbReference type="Google" id="ProtNLM"/>
    </source>
</evidence>
<dbReference type="PANTHER" id="PTHR34418:SF3">
    <property type="entry name" value="NUCLEAR PORE COMPLEX PROTEIN NUP214"/>
    <property type="match status" value="1"/>
</dbReference>
<feature type="compositionally biased region" description="Acidic residues" evidence="1">
    <location>
        <begin position="460"/>
        <end position="473"/>
    </location>
</feature>
<dbReference type="EMBL" id="FN594951">
    <property type="protein sequence ID" value="CCB43824.1"/>
    <property type="molecule type" value="Genomic_DNA"/>
</dbReference>
<dbReference type="OrthoDB" id="248320at2759"/>
<proteinExistence type="predicted"/>
<dbReference type="InParanoid" id="F6GUR7"/>
<evidence type="ECO:0000313" key="3">
    <source>
        <dbReference type="Proteomes" id="UP000009183"/>
    </source>
</evidence>
<reference evidence="3" key="1">
    <citation type="journal article" date="2007" name="Nature">
        <title>The grapevine genome sequence suggests ancestral hexaploidization in major angiosperm phyla.</title>
        <authorList>
            <consortium name="The French-Italian Public Consortium for Grapevine Genome Characterization."/>
            <person name="Jaillon O."/>
            <person name="Aury J.-M."/>
            <person name="Noel B."/>
            <person name="Policriti A."/>
            <person name="Clepet C."/>
            <person name="Casagrande A."/>
            <person name="Choisne N."/>
            <person name="Aubourg S."/>
            <person name="Vitulo N."/>
            <person name="Jubin C."/>
            <person name="Vezzi A."/>
            <person name="Legeai F."/>
            <person name="Hugueney P."/>
            <person name="Dasilva C."/>
            <person name="Horner D."/>
            <person name="Mica E."/>
            <person name="Jublot D."/>
            <person name="Poulain J."/>
            <person name="Bruyere C."/>
            <person name="Billault A."/>
            <person name="Segurens B."/>
            <person name="Gouyvenoux M."/>
            <person name="Ugarte E."/>
            <person name="Cattonaro F."/>
            <person name="Anthouard V."/>
            <person name="Vico V."/>
            <person name="Del Fabbro C."/>
            <person name="Alaux M."/>
            <person name="Di Gaspero G."/>
            <person name="Dumas V."/>
            <person name="Felice N."/>
            <person name="Paillard S."/>
            <person name="Juman I."/>
            <person name="Moroldo M."/>
            <person name="Scalabrin S."/>
            <person name="Canaguier A."/>
            <person name="Le Clainche I."/>
            <person name="Malacrida G."/>
            <person name="Durand E."/>
            <person name="Pesole G."/>
            <person name="Laucou V."/>
            <person name="Chatelet P."/>
            <person name="Merdinoglu D."/>
            <person name="Delledonne M."/>
            <person name="Pezzotti M."/>
            <person name="Lecharny A."/>
            <person name="Scarpelli C."/>
            <person name="Artiguenave F."/>
            <person name="Pe M.E."/>
            <person name="Valle G."/>
            <person name="Morgante M."/>
            <person name="Caboche M."/>
            <person name="Adam-Blondon A.-F."/>
            <person name="Weissenbach J."/>
            <person name="Quetier F."/>
            <person name="Wincker P."/>
        </authorList>
    </citation>
    <scope>NUCLEOTIDE SEQUENCE [LARGE SCALE GENOMIC DNA]</scope>
    <source>
        <strain evidence="3">cv. Pinot noir / PN40024</strain>
    </source>
</reference>
<name>F6GUR7_VITVI</name>
<dbReference type="HOGENOM" id="CLU_577986_0_0_1"/>
<dbReference type="GO" id="GO:0006405">
    <property type="term" value="P:RNA export from nucleus"/>
    <property type="evidence" value="ECO:0007669"/>
    <property type="project" value="InterPro"/>
</dbReference>
<keyword evidence="3" id="KW-1185">Reference proteome</keyword>
<dbReference type="AlphaFoldDB" id="F6GUR7"/>
<sequence length="473" mass="51047">MATPESVIDLEGKDLEGGRLDCDDYVFVKIGESVTIKPQYYNFNLDSPLPSQPLAVSERSQLIFVAHSDGFCVARTEAVIELAKEIKEKGSGSSIQELSVVDVPIANVRILALSTDSSTLAASVGGDIHFFSVDSLLNKGQEPSFTRSLSGSSSVKDMRWRKKMDNSYVVLSSDGKLYHGAAEGPLKDVMDGVDAGDLGKSFDSYSVTSERARLKIAMKDRAILPAMLEVTDGGWVFTVVVVVVGDEERRRGSEKGELTRVAVATHSGTGGGRREESGRSTMGGRYRVGEDSRQRKEGERGKGCQLPSQSRLNSKKSTDGLDGIEEVGGDWAGEEEAIADVGCRACERKALSLAKPGPSIVIMGCKLKGPLGLGLSPEEVTPVETVASLRKEEEDSYSANEKGKSDPGLLEFQSSRLVKKKVLYGSRKLWSTFFPPSSEHRQGIRCSSEPILHGKIKVDSEEDPKTEDSGAES</sequence>
<feature type="region of interest" description="Disordered" evidence="1">
    <location>
        <begin position="263"/>
        <end position="328"/>
    </location>
</feature>
<dbReference type="Proteomes" id="UP000009183">
    <property type="component" value="Chromosome 6"/>
</dbReference>
<dbReference type="eggNOG" id="ENOG502QSI5">
    <property type="taxonomic scope" value="Eukaryota"/>
</dbReference>
<organism evidence="2 3">
    <name type="scientific">Vitis vinifera</name>
    <name type="common">Grape</name>
    <dbReference type="NCBI Taxonomy" id="29760"/>
    <lineage>
        <taxon>Eukaryota</taxon>
        <taxon>Viridiplantae</taxon>
        <taxon>Streptophyta</taxon>
        <taxon>Embryophyta</taxon>
        <taxon>Tracheophyta</taxon>
        <taxon>Spermatophyta</taxon>
        <taxon>Magnoliopsida</taxon>
        <taxon>eudicotyledons</taxon>
        <taxon>Gunneridae</taxon>
        <taxon>Pentapetalae</taxon>
        <taxon>rosids</taxon>
        <taxon>Vitales</taxon>
        <taxon>Vitaceae</taxon>
        <taxon>Viteae</taxon>
        <taxon>Vitis</taxon>
    </lineage>
</organism>
<evidence type="ECO:0000256" key="1">
    <source>
        <dbReference type="SAM" id="MobiDB-lite"/>
    </source>
</evidence>
<dbReference type="Gene3D" id="2.130.10.10">
    <property type="entry name" value="YVTN repeat-like/Quinoprotein amine dehydrogenase"/>
    <property type="match status" value="1"/>
</dbReference>
<dbReference type="InterPro" id="IPR015943">
    <property type="entry name" value="WD40/YVTN_repeat-like_dom_sf"/>
</dbReference>
<dbReference type="PANTHER" id="PTHR34418">
    <property type="entry name" value="NUCLEAR PORE COMPLEX PROTEIN NUP214 ISOFORM X1"/>
    <property type="match status" value="1"/>
</dbReference>
<dbReference type="STRING" id="29760.F6GUR7"/>
<protein>
    <recommendedName>
        <fullName evidence="4">Nuclear pore complex protein NUP214</fullName>
    </recommendedName>
</protein>